<keyword evidence="1" id="KW-1133">Transmembrane helix</keyword>
<feature type="transmembrane region" description="Helical" evidence="1">
    <location>
        <begin position="132"/>
        <end position="151"/>
    </location>
</feature>
<feature type="transmembrane region" description="Helical" evidence="1">
    <location>
        <begin position="78"/>
        <end position="96"/>
    </location>
</feature>
<dbReference type="AlphaFoldDB" id="A0A1I0RWR1"/>
<dbReference type="EMBL" id="FOIZ01000002">
    <property type="protein sequence ID" value="SEW45982.1"/>
    <property type="molecule type" value="Genomic_DNA"/>
</dbReference>
<gene>
    <name evidence="2" type="ORF">SAMN04488515_3420</name>
</gene>
<dbReference type="Proteomes" id="UP000199167">
    <property type="component" value="Unassembled WGS sequence"/>
</dbReference>
<organism evidence="2 3">
    <name type="scientific">Cognatiyoonia koreensis</name>
    <dbReference type="NCBI Taxonomy" id="364200"/>
    <lineage>
        <taxon>Bacteria</taxon>
        <taxon>Pseudomonadati</taxon>
        <taxon>Pseudomonadota</taxon>
        <taxon>Alphaproteobacteria</taxon>
        <taxon>Rhodobacterales</taxon>
        <taxon>Paracoccaceae</taxon>
        <taxon>Cognatiyoonia</taxon>
    </lineage>
</organism>
<reference evidence="2 3" key="1">
    <citation type="submission" date="2016-10" db="EMBL/GenBank/DDBJ databases">
        <authorList>
            <person name="de Groot N.N."/>
        </authorList>
    </citation>
    <scope>NUCLEOTIDE SEQUENCE [LARGE SCALE GENOMIC DNA]</scope>
    <source>
        <strain evidence="2 3">DSM 17925</strain>
    </source>
</reference>
<name>A0A1I0RWR1_9RHOB</name>
<dbReference type="RefSeq" id="WP_089997052.1">
    <property type="nucleotide sequence ID" value="NZ_FOIZ01000002.1"/>
</dbReference>
<sequence>MTYSGLINDPQSGLSPRGPFPLRLAVFTLIAAGLGWAFSEYMPQIKDMTGRAGLGLGLVIALVLLTTHVSYERGQRMFAAVLFAAAFVIGMWGLWIQARFDGLPTVAQLQAAFADTSYSVQSFGKTFDLRGYMFEFWVGLTALFAAVPLLASLSKQKAARVPHNPFDIHPDFADPMAKHLFLQPLLSFGIAAGAVYAYPYLVAYELPLQIALFPPLAAGLLYTKLHMRLAKALIVSIVGGIAGAAGFWLPWHYMTFGQEATLAFVQSAPQQMLAEVQTMAEGYGYVSTALGNTTDYTPWTFEIWAGLTAAYLLLPLVVTLLRRLAPVLRIA</sequence>
<evidence type="ECO:0000256" key="1">
    <source>
        <dbReference type="SAM" id="Phobius"/>
    </source>
</evidence>
<feature type="transmembrane region" description="Helical" evidence="1">
    <location>
        <begin position="180"/>
        <end position="200"/>
    </location>
</feature>
<feature type="transmembrane region" description="Helical" evidence="1">
    <location>
        <begin position="206"/>
        <end position="225"/>
    </location>
</feature>
<keyword evidence="3" id="KW-1185">Reference proteome</keyword>
<accession>A0A1I0RWR1</accession>
<feature type="transmembrane region" description="Helical" evidence="1">
    <location>
        <begin position="303"/>
        <end position="321"/>
    </location>
</feature>
<evidence type="ECO:0000313" key="2">
    <source>
        <dbReference type="EMBL" id="SEW45982.1"/>
    </source>
</evidence>
<proteinExistence type="predicted"/>
<feature type="transmembrane region" description="Helical" evidence="1">
    <location>
        <begin position="20"/>
        <end position="39"/>
    </location>
</feature>
<feature type="transmembrane region" description="Helical" evidence="1">
    <location>
        <begin position="51"/>
        <end position="71"/>
    </location>
</feature>
<protein>
    <submittedName>
        <fullName evidence="2">Uncharacterized protein</fullName>
    </submittedName>
</protein>
<evidence type="ECO:0000313" key="3">
    <source>
        <dbReference type="Proteomes" id="UP000199167"/>
    </source>
</evidence>
<feature type="transmembrane region" description="Helical" evidence="1">
    <location>
        <begin position="232"/>
        <end position="251"/>
    </location>
</feature>
<keyword evidence="1" id="KW-0472">Membrane</keyword>
<keyword evidence="1" id="KW-0812">Transmembrane</keyword>
<dbReference type="STRING" id="364200.SAMN04488515_3420"/>